<dbReference type="PROSITE" id="PS50174">
    <property type="entry name" value="G_PATCH"/>
    <property type="match status" value="1"/>
</dbReference>
<evidence type="ECO:0000259" key="3">
    <source>
        <dbReference type="PROSITE" id="PS51061"/>
    </source>
</evidence>
<evidence type="ECO:0000313" key="5">
    <source>
        <dbReference type="Proteomes" id="UP001203297"/>
    </source>
</evidence>
<organism evidence="4 5">
    <name type="scientific">Multifurca ochricompacta</name>
    <dbReference type="NCBI Taxonomy" id="376703"/>
    <lineage>
        <taxon>Eukaryota</taxon>
        <taxon>Fungi</taxon>
        <taxon>Dikarya</taxon>
        <taxon>Basidiomycota</taxon>
        <taxon>Agaricomycotina</taxon>
        <taxon>Agaricomycetes</taxon>
        <taxon>Russulales</taxon>
        <taxon>Russulaceae</taxon>
        <taxon>Multifurca</taxon>
    </lineage>
</organism>
<evidence type="ECO:0000313" key="4">
    <source>
        <dbReference type="EMBL" id="KAI0297215.1"/>
    </source>
</evidence>
<reference evidence="4" key="1">
    <citation type="journal article" date="2022" name="New Phytol.">
        <title>Evolutionary transition to the ectomycorrhizal habit in the genomes of a hyperdiverse lineage of mushroom-forming fungi.</title>
        <authorList>
            <person name="Looney B."/>
            <person name="Miyauchi S."/>
            <person name="Morin E."/>
            <person name="Drula E."/>
            <person name="Courty P.E."/>
            <person name="Kohler A."/>
            <person name="Kuo A."/>
            <person name="LaButti K."/>
            <person name="Pangilinan J."/>
            <person name="Lipzen A."/>
            <person name="Riley R."/>
            <person name="Andreopoulos W."/>
            <person name="He G."/>
            <person name="Johnson J."/>
            <person name="Nolan M."/>
            <person name="Tritt A."/>
            <person name="Barry K.W."/>
            <person name="Grigoriev I.V."/>
            <person name="Nagy L.G."/>
            <person name="Hibbett D."/>
            <person name="Henrissat B."/>
            <person name="Matheny P.B."/>
            <person name="Labbe J."/>
            <person name="Martin F.M."/>
        </authorList>
    </citation>
    <scope>NUCLEOTIDE SEQUENCE</scope>
    <source>
        <strain evidence="4">BPL690</strain>
    </source>
</reference>
<dbReference type="PROSITE" id="PS51061">
    <property type="entry name" value="R3H"/>
    <property type="match status" value="1"/>
</dbReference>
<proteinExistence type="predicted"/>
<protein>
    <recommendedName>
        <fullName evidence="6">Protein SQS1</fullName>
    </recommendedName>
</protein>
<dbReference type="Proteomes" id="UP001203297">
    <property type="component" value="Unassembled WGS sequence"/>
</dbReference>
<feature type="region of interest" description="Disordered" evidence="1">
    <location>
        <begin position="712"/>
        <end position="734"/>
    </location>
</feature>
<feature type="compositionally biased region" description="Acidic residues" evidence="1">
    <location>
        <begin position="505"/>
        <end position="516"/>
    </location>
</feature>
<feature type="compositionally biased region" description="Basic residues" evidence="1">
    <location>
        <begin position="298"/>
        <end position="315"/>
    </location>
</feature>
<feature type="compositionally biased region" description="Basic and acidic residues" evidence="1">
    <location>
        <begin position="494"/>
        <end position="504"/>
    </location>
</feature>
<dbReference type="SMART" id="SM00393">
    <property type="entry name" value="R3H"/>
    <property type="match status" value="1"/>
</dbReference>
<feature type="region of interest" description="Disordered" evidence="1">
    <location>
        <begin position="494"/>
        <end position="516"/>
    </location>
</feature>
<feature type="compositionally biased region" description="Basic and acidic residues" evidence="1">
    <location>
        <begin position="330"/>
        <end position="346"/>
    </location>
</feature>
<dbReference type="EMBL" id="WTXG01000040">
    <property type="protein sequence ID" value="KAI0297215.1"/>
    <property type="molecule type" value="Genomic_DNA"/>
</dbReference>
<evidence type="ECO:0008006" key="6">
    <source>
        <dbReference type="Google" id="ProtNLM"/>
    </source>
</evidence>
<dbReference type="GO" id="GO:0003676">
    <property type="term" value="F:nucleic acid binding"/>
    <property type="evidence" value="ECO:0007669"/>
    <property type="project" value="UniProtKB-UniRule"/>
</dbReference>
<accession>A0AAD4QJ27</accession>
<dbReference type="Pfam" id="PF01424">
    <property type="entry name" value="R3H"/>
    <property type="match status" value="1"/>
</dbReference>
<dbReference type="PANTHER" id="PTHR14195">
    <property type="entry name" value="G PATCH DOMAIN CONTAINING PROTEIN 2"/>
    <property type="match status" value="1"/>
</dbReference>
<dbReference type="InterPro" id="IPR000467">
    <property type="entry name" value="G_patch_dom"/>
</dbReference>
<evidence type="ECO:0000259" key="2">
    <source>
        <dbReference type="PROSITE" id="PS50174"/>
    </source>
</evidence>
<feature type="compositionally biased region" description="Low complexity" evidence="1">
    <location>
        <begin position="8"/>
        <end position="21"/>
    </location>
</feature>
<feature type="region of interest" description="Disordered" evidence="1">
    <location>
        <begin position="182"/>
        <end position="211"/>
    </location>
</feature>
<dbReference type="Gene3D" id="3.30.1370.50">
    <property type="entry name" value="R3H-like domain"/>
    <property type="match status" value="1"/>
</dbReference>
<name>A0AAD4QJ27_9AGAM</name>
<comment type="caution">
    <text evidence="4">The sequence shown here is derived from an EMBL/GenBank/DDBJ whole genome shotgun (WGS) entry which is preliminary data.</text>
</comment>
<dbReference type="InterPro" id="IPR051189">
    <property type="entry name" value="Splicing_assoc_domain"/>
</dbReference>
<feature type="compositionally biased region" description="Basic and acidic residues" evidence="1">
    <location>
        <begin position="202"/>
        <end position="211"/>
    </location>
</feature>
<dbReference type="InterPro" id="IPR001374">
    <property type="entry name" value="R3H_dom"/>
</dbReference>
<feature type="region of interest" description="Disordered" evidence="1">
    <location>
        <begin position="240"/>
        <end position="371"/>
    </location>
</feature>
<gene>
    <name evidence="4" type="ORF">B0F90DRAFT_1819508</name>
</gene>
<sequence>MDSDSYLRRSSPVQASSSSSRGNRLQRGRGQWVNQLLGPKDRDRESHFKSKLRYGNASLSQLLYQDRPLLKPITFVRSKATPTLFLEEEEIFKPVAEESGEQEVDHVPTAERIYRIFHGGGAGQNSSELQSDSEELLEIDFADLGKLTEAGSAFLNKTTGTSAVRSQNQTAVMTVEDQSTGFYVDTKPSPIRESPSSGNRIPVDRPEAHVLGDDVDDDEEIIVYVAPHPRNGKRVLGPIQTSADAETPGPQFPQSTALPPNPIFENIPASSPAPAPAPAPTLAAKDISFSALSSSPRPTHRPRWPHRMAQRRKERHPMFGSFGAIQAEAALRELDPRREEQRRGDSDIDWGGSTSEDSEENDEDGGMVVDQDVEVAAMKAFVRSMGTAGQVHVSAGDLDDEARIRAEDEEDDSEGNGGGRTDNDVNGDEDDELELADDAQGILTPGESDVALGDSSGAEDEDESSSDEQVTPKASFKARLEKLRKRAETHPIEDVLREELNQEREIDDSDSDDDNEDSIIAKIQGFLDDNDEILRSHDRRQRNRIFHAIQNGKFKVDVDISGSPTRRKKDKYIPEKLHDLWERDRAKKAERKRLRELERFAAIADPFVFKKGGKKARKARLAAASVVPTNLETIVGHMRRFIADIGGTSTLSLPPMAPQMRKSVHELAHAFSLKSKSQGNGNDRFTTLLKTTLSGVRVNEKKIARILGRPPMTSNIAHRDGKGGKGKVRAGGIRPRDGEVVGEAAPKLDGSNVGFRMLSTMGWEEGT</sequence>
<feature type="compositionally biased region" description="Basic and acidic residues" evidence="1">
    <location>
        <begin position="39"/>
        <end position="48"/>
    </location>
</feature>
<evidence type="ECO:0000256" key="1">
    <source>
        <dbReference type="SAM" id="MobiDB-lite"/>
    </source>
</evidence>
<dbReference type="SUPFAM" id="SSF82708">
    <property type="entry name" value="R3H domain"/>
    <property type="match status" value="1"/>
</dbReference>
<feature type="compositionally biased region" description="Acidic residues" evidence="1">
    <location>
        <begin position="425"/>
        <end position="437"/>
    </location>
</feature>
<feature type="compositionally biased region" description="Acidic residues" evidence="1">
    <location>
        <begin position="457"/>
        <end position="466"/>
    </location>
</feature>
<dbReference type="InterPro" id="IPR036867">
    <property type="entry name" value="R3H_dom_sf"/>
</dbReference>
<keyword evidence="5" id="KW-1185">Reference proteome</keyword>
<feature type="region of interest" description="Disordered" evidence="1">
    <location>
        <begin position="1"/>
        <end position="49"/>
    </location>
</feature>
<feature type="domain" description="G-patch" evidence="2">
    <location>
        <begin position="750"/>
        <end position="767"/>
    </location>
</feature>
<feature type="region of interest" description="Disordered" evidence="1">
    <location>
        <begin position="385"/>
        <end position="476"/>
    </location>
</feature>
<dbReference type="AlphaFoldDB" id="A0AAD4QJ27"/>
<feature type="domain" description="R3H" evidence="3">
    <location>
        <begin position="628"/>
        <end position="692"/>
    </location>
</feature>
<feature type="compositionally biased region" description="Acidic residues" evidence="1">
    <location>
        <begin position="356"/>
        <end position="365"/>
    </location>
</feature>